<keyword evidence="4 9" id="KW-0067">ATP-binding</keyword>
<dbReference type="GO" id="GO:0005524">
    <property type="term" value="F:ATP binding"/>
    <property type="evidence" value="ECO:0007669"/>
    <property type="project" value="UniProtKB-UniRule"/>
</dbReference>
<evidence type="ECO:0000256" key="2">
    <source>
        <dbReference type="ARBA" id="ARBA00022801"/>
    </source>
</evidence>
<proteinExistence type="predicted"/>
<dbReference type="EMBL" id="VZZJ01000051">
    <property type="protein sequence ID" value="KAB1068528.1"/>
    <property type="molecule type" value="Genomic_DNA"/>
</dbReference>
<keyword evidence="3 9" id="KW-0347">Helicase</keyword>
<sequence length="687" mass="75173">MEFRIADTFTVALARLPAQEQKAVKTSAFDMQLDPSSPGLQFHRIEAARDPNFWSVRVNRDIRIIVHRTTGSLLLAYVDHHDKAYAWAERRRIEVHPRTGAVQIVESRERVEEAAPALFAKAEPKSLKAEPTLFDALQPDDLLGVGVPEDWIEPVRAATEARFFDLAAHLPAEAAEALLEYAATGRLPKPVEPAADPFAHPDAQRRFRVIEDIDALRAALDAPWERWSVFLHPSQVGVITKTYGGPARVAGSAGTGKTVVAVHRAVRLARADAQARVLLTTFSKPLADALQRKVGILIAAEPGAHGRITVAPWDGLADELHQLVHARRPRVATLAQIRAVLVEAAGGTAVWSERFLVSEFRHVVDAWQVADEPAYADTPRPGRRSRLGAKQRASLWPIFTLARARLAAQGLATWAGVFSDLAAHYGTSASRPFTHVVVDEAQDLGVPELRFLRALAPEGDDRLFFAGDLGQRIFQPPFSWKALGVDVRGRSTTLKVNYRTSHQIRETADRLLPGAVQDMDGREEARKGTVSVFDGPRPQVLKLADEAAEREEILSFLAAARADGIAPDEIGLFVRSRAQLDRARAVAQAAGLMPVEPGDAPSTAGESVTVGTMHLAKGLEFKAVAVLACDDGVLPLQERIDTVSDEAELEEVYETERHLLYVASTRARDRLLITGVRPGSEFLDDMG</sequence>
<feature type="domain" description="UvrD-like helicase ATP-binding" evidence="10">
    <location>
        <begin position="230"/>
        <end position="501"/>
    </location>
</feature>
<evidence type="ECO:0000256" key="7">
    <source>
        <dbReference type="ARBA" id="ARBA00034808"/>
    </source>
</evidence>
<dbReference type="Proteomes" id="UP000441523">
    <property type="component" value="Unassembled WGS sequence"/>
</dbReference>
<dbReference type="GO" id="GO:0003677">
    <property type="term" value="F:DNA binding"/>
    <property type="evidence" value="ECO:0007669"/>
    <property type="project" value="InterPro"/>
</dbReference>
<accession>A0A6N6MFI9</accession>
<evidence type="ECO:0000256" key="1">
    <source>
        <dbReference type="ARBA" id="ARBA00022741"/>
    </source>
</evidence>
<dbReference type="EC" id="5.6.2.4" evidence="7"/>
<evidence type="ECO:0000259" key="10">
    <source>
        <dbReference type="PROSITE" id="PS51198"/>
    </source>
</evidence>
<dbReference type="InterPro" id="IPR014016">
    <property type="entry name" value="UvrD-like_ATP-bd"/>
</dbReference>
<evidence type="ECO:0000256" key="3">
    <source>
        <dbReference type="ARBA" id="ARBA00022806"/>
    </source>
</evidence>
<name>A0A6N6MFI9_9HYPH</name>
<organism evidence="11 12">
    <name type="scientific">Methylobacterium planeticum</name>
    <dbReference type="NCBI Taxonomy" id="2615211"/>
    <lineage>
        <taxon>Bacteria</taxon>
        <taxon>Pseudomonadati</taxon>
        <taxon>Pseudomonadota</taxon>
        <taxon>Alphaproteobacteria</taxon>
        <taxon>Hyphomicrobiales</taxon>
        <taxon>Methylobacteriaceae</taxon>
        <taxon>Methylobacterium</taxon>
    </lineage>
</organism>
<evidence type="ECO:0000313" key="12">
    <source>
        <dbReference type="Proteomes" id="UP000441523"/>
    </source>
</evidence>
<keyword evidence="2 9" id="KW-0378">Hydrolase</keyword>
<gene>
    <name evidence="11" type="ORF">F6X51_26775</name>
</gene>
<dbReference type="InterPro" id="IPR035093">
    <property type="entry name" value="RelE/ParE_toxin_dom_sf"/>
</dbReference>
<dbReference type="Gene3D" id="3.40.50.300">
    <property type="entry name" value="P-loop containing nucleotide triphosphate hydrolases"/>
    <property type="match status" value="2"/>
</dbReference>
<dbReference type="PANTHER" id="PTHR11070">
    <property type="entry name" value="UVRD / RECB / PCRA DNA HELICASE FAMILY MEMBER"/>
    <property type="match status" value="1"/>
</dbReference>
<keyword evidence="12" id="KW-1185">Reference proteome</keyword>
<comment type="catalytic activity">
    <reaction evidence="6">
        <text>Couples ATP hydrolysis with the unwinding of duplex DNA by translocating in the 3'-5' direction.</text>
        <dbReference type="EC" id="5.6.2.4"/>
    </reaction>
</comment>
<evidence type="ECO:0000256" key="9">
    <source>
        <dbReference type="PROSITE-ProRule" id="PRU00560"/>
    </source>
</evidence>
<dbReference type="PANTHER" id="PTHR11070:SF45">
    <property type="entry name" value="DNA 3'-5' HELICASE"/>
    <property type="match status" value="1"/>
</dbReference>
<dbReference type="AlphaFoldDB" id="A0A6N6MFI9"/>
<evidence type="ECO:0000313" key="11">
    <source>
        <dbReference type="EMBL" id="KAB1068528.1"/>
    </source>
</evidence>
<dbReference type="Pfam" id="PF13361">
    <property type="entry name" value="UvrD_C"/>
    <property type="match status" value="1"/>
</dbReference>
<dbReference type="RefSeq" id="WP_150966997.1">
    <property type="nucleotide sequence ID" value="NZ_VZZJ01000051.1"/>
</dbReference>
<reference evidence="11 12" key="1">
    <citation type="submission" date="2019-09" db="EMBL/GenBank/DDBJ databases">
        <title>YIM 132548 draft genome.</title>
        <authorList>
            <person name="Jiang L."/>
        </authorList>
    </citation>
    <scope>NUCLEOTIDE SEQUENCE [LARGE SCALE GENOMIC DNA]</scope>
    <source>
        <strain evidence="11 12">YIM 132548</strain>
    </source>
</reference>
<evidence type="ECO:0000256" key="5">
    <source>
        <dbReference type="ARBA" id="ARBA00023235"/>
    </source>
</evidence>
<feature type="binding site" evidence="9">
    <location>
        <begin position="251"/>
        <end position="258"/>
    </location>
    <ligand>
        <name>ATP</name>
        <dbReference type="ChEBI" id="CHEBI:30616"/>
    </ligand>
</feature>
<dbReference type="SUPFAM" id="SSF143011">
    <property type="entry name" value="RelE-like"/>
    <property type="match status" value="1"/>
</dbReference>
<evidence type="ECO:0000256" key="6">
    <source>
        <dbReference type="ARBA" id="ARBA00034617"/>
    </source>
</evidence>
<dbReference type="Pfam" id="PF13245">
    <property type="entry name" value="AAA_19"/>
    <property type="match status" value="1"/>
</dbReference>
<comment type="caution">
    <text evidence="11">The sequence shown here is derived from an EMBL/GenBank/DDBJ whole genome shotgun (WGS) entry which is preliminary data.</text>
</comment>
<dbReference type="InterPro" id="IPR000212">
    <property type="entry name" value="DNA_helicase_UvrD/REP"/>
</dbReference>
<keyword evidence="1 9" id="KW-0547">Nucleotide-binding</keyword>
<evidence type="ECO:0000256" key="4">
    <source>
        <dbReference type="ARBA" id="ARBA00022840"/>
    </source>
</evidence>
<dbReference type="GO" id="GO:0000725">
    <property type="term" value="P:recombinational repair"/>
    <property type="evidence" value="ECO:0007669"/>
    <property type="project" value="TreeGrafter"/>
</dbReference>
<dbReference type="InterPro" id="IPR027417">
    <property type="entry name" value="P-loop_NTPase"/>
</dbReference>
<dbReference type="GO" id="GO:0043138">
    <property type="term" value="F:3'-5' DNA helicase activity"/>
    <property type="evidence" value="ECO:0007669"/>
    <property type="project" value="UniProtKB-EC"/>
</dbReference>
<dbReference type="GO" id="GO:0005829">
    <property type="term" value="C:cytosol"/>
    <property type="evidence" value="ECO:0007669"/>
    <property type="project" value="TreeGrafter"/>
</dbReference>
<dbReference type="SUPFAM" id="SSF52540">
    <property type="entry name" value="P-loop containing nucleoside triphosphate hydrolases"/>
    <property type="match status" value="1"/>
</dbReference>
<dbReference type="InterPro" id="IPR014017">
    <property type="entry name" value="DNA_helicase_UvrD-like_C"/>
</dbReference>
<evidence type="ECO:0000256" key="8">
    <source>
        <dbReference type="ARBA" id="ARBA00048988"/>
    </source>
</evidence>
<comment type="catalytic activity">
    <reaction evidence="8">
        <text>ATP + H2O = ADP + phosphate + H(+)</text>
        <dbReference type="Rhea" id="RHEA:13065"/>
        <dbReference type="ChEBI" id="CHEBI:15377"/>
        <dbReference type="ChEBI" id="CHEBI:15378"/>
        <dbReference type="ChEBI" id="CHEBI:30616"/>
        <dbReference type="ChEBI" id="CHEBI:43474"/>
        <dbReference type="ChEBI" id="CHEBI:456216"/>
        <dbReference type="EC" id="5.6.2.4"/>
    </reaction>
</comment>
<dbReference type="PROSITE" id="PS51198">
    <property type="entry name" value="UVRD_HELICASE_ATP_BIND"/>
    <property type="match status" value="1"/>
</dbReference>
<protein>
    <recommendedName>
        <fullName evidence="7">DNA 3'-5' helicase</fullName>
        <ecNumber evidence="7">5.6.2.4</ecNumber>
    </recommendedName>
</protein>
<dbReference type="GO" id="GO:0016787">
    <property type="term" value="F:hydrolase activity"/>
    <property type="evidence" value="ECO:0007669"/>
    <property type="project" value="UniProtKB-UniRule"/>
</dbReference>
<keyword evidence="5" id="KW-0413">Isomerase</keyword>